<protein>
    <submittedName>
        <fullName evidence="2">Uncharacterized protein</fullName>
    </submittedName>
</protein>
<reference evidence="2" key="2">
    <citation type="submission" date="2023-01" db="EMBL/GenBank/DDBJ databases">
        <authorList>
            <person name="Sun Q."/>
            <person name="Evtushenko L."/>
        </authorList>
    </citation>
    <scope>NUCLEOTIDE SEQUENCE</scope>
    <source>
        <strain evidence="2">VKM B-1513</strain>
    </source>
</reference>
<evidence type="ECO:0000256" key="1">
    <source>
        <dbReference type="SAM" id="Phobius"/>
    </source>
</evidence>
<feature type="transmembrane region" description="Helical" evidence="1">
    <location>
        <begin position="56"/>
        <end position="75"/>
    </location>
</feature>
<dbReference type="EMBL" id="BSFE01000008">
    <property type="protein sequence ID" value="GLK53151.1"/>
    <property type="molecule type" value="Genomic_DNA"/>
</dbReference>
<keyword evidence="1" id="KW-1133">Transmembrane helix</keyword>
<reference evidence="2" key="1">
    <citation type="journal article" date="2014" name="Int. J. Syst. Evol. Microbiol.">
        <title>Complete genome sequence of Corynebacterium casei LMG S-19264T (=DSM 44701T), isolated from a smear-ripened cheese.</title>
        <authorList>
            <consortium name="US DOE Joint Genome Institute (JGI-PGF)"/>
            <person name="Walter F."/>
            <person name="Albersmeier A."/>
            <person name="Kalinowski J."/>
            <person name="Ruckert C."/>
        </authorList>
    </citation>
    <scope>NUCLEOTIDE SEQUENCE</scope>
    <source>
        <strain evidence="2">VKM B-1513</strain>
    </source>
</reference>
<keyword evidence="3" id="KW-1185">Reference proteome</keyword>
<evidence type="ECO:0000313" key="3">
    <source>
        <dbReference type="Proteomes" id="UP001143486"/>
    </source>
</evidence>
<accession>A0A9W6IQB5</accession>
<sequence length="208" mass="23867">MRAEIDDLIARIRSLEGELENRLAERRRAFGYRMRQGRIVISRRVRKRQQALKIGLHRYLLASGVMAVLTAPFIYIVVLPIAALDAFASLYQSICFRVYGLARVRRRDYVVFDRHKLPYLNVIQKLNCLYCAYANGVLAYVAEIASRTEQYWCPIKHAARVTGTHRRYDGFLEYGDVADYPEGLEGQRQKLKQELEAGKAKTPPEGGA</sequence>
<keyword evidence="1" id="KW-0472">Membrane</keyword>
<keyword evidence="1" id="KW-0812">Transmembrane</keyword>
<evidence type="ECO:0000313" key="2">
    <source>
        <dbReference type="EMBL" id="GLK53151.1"/>
    </source>
</evidence>
<dbReference type="RefSeq" id="WP_271187508.1">
    <property type="nucleotide sequence ID" value="NZ_BSFE01000008.1"/>
</dbReference>
<gene>
    <name evidence="2" type="ORF">GCM10017621_26590</name>
</gene>
<proteinExistence type="predicted"/>
<name>A0A9W6IQB5_9PROT</name>
<comment type="caution">
    <text evidence="2">The sequence shown here is derived from an EMBL/GenBank/DDBJ whole genome shotgun (WGS) entry which is preliminary data.</text>
</comment>
<dbReference type="AlphaFoldDB" id="A0A9W6IQB5"/>
<dbReference type="Proteomes" id="UP001143486">
    <property type="component" value="Unassembled WGS sequence"/>
</dbReference>
<organism evidence="2 3">
    <name type="scientific">Maricaulis virginensis</name>
    <dbReference type="NCBI Taxonomy" id="144022"/>
    <lineage>
        <taxon>Bacteria</taxon>
        <taxon>Pseudomonadati</taxon>
        <taxon>Pseudomonadota</taxon>
        <taxon>Alphaproteobacteria</taxon>
        <taxon>Maricaulales</taxon>
        <taxon>Maricaulaceae</taxon>
        <taxon>Maricaulis</taxon>
    </lineage>
</organism>